<dbReference type="InterPro" id="IPR019734">
    <property type="entry name" value="TPR_rpt"/>
</dbReference>
<organism evidence="3 4">
    <name type="scientific">Pandoraea pnomenusa</name>
    <dbReference type="NCBI Taxonomy" id="93220"/>
    <lineage>
        <taxon>Bacteria</taxon>
        <taxon>Pseudomonadati</taxon>
        <taxon>Pseudomonadota</taxon>
        <taxon>Betaproteobacteria</taxon>
        <taxon>Burkholderiales</taxon>
        <taxon>Burkholderiaceae</taxon>
        <taxon>Pandoraea</taxon>
    </lineage>
</organism>
<dbReference type="SUPFAM" id="SSF48452">
    <property type="entry name" value="TPR-like"/>
    <property type="match status" value="1"/>
</dbReference>
<dbReference type="SMART" id="SM00028">
    <property type="entry name" value="TPR"/>
    <property type="match status" value="2"/>
</dbReference>
<sequence length="390" mass="40283">MNRPIPTSGPNAREVRRSIDIAGIGDIDPVVRVGPAAGVLARAFAGVSLAALGLSLLAACSATNIGGYGAPSAAALMQAQQNDEEKAKAARPDTRELYLSMIRQMQEHGSYFASLAHIDQFRIQYGAAPDVDLLRADALRETGQPDAAEQAYRALLGGTESAAAWHGLGLVAAQRKDYASAAQALREAVTRAPTEAFYLSDLGFALLRNGETSAARVPLAQAAELRPDNRKVLSNLAVYLVVTGERARAEDMMTRAKMPPSTREAINKLAADIKAHAKARRAAAAADAARLAALKAASLSMLASGALPVAATRGAANDAGATMGDSGPVVVQLSRPAQAPMQPATAATAATPATPATPATGGAEAKLARAADVARSDMPTSMLDRFGRSQ</sequence>
<evidence type="ECO:0000256" key="2">
    <source>
        <dbReference type="SAM" id="MobiDB-lite"/>
    </source>
</evidence>
<keyword evidence="1" id="KW-0802">TPR repeat</keyword>
<dbReference type="RefSeq" id="WP_147291570.1">
    <property type="nucleotide sequence ID" value="NZ_CP009553.3"/>
</dbReference>
<gene>
    <name evidence="3" type="ORF">NCTC13160_00779</name>
</gene>
<dbReference type="PROSITE" id="PS50005">
    <property type="entry name" value="TPR"/>
    <property type="match status" value="1"/>
</dbReference>
<dbReference type="InterPro" id="IPR011990">
    <property type="entry name" value="TPR-like_helical_dom_sf"/>
</dbReference>
<dbReference type="Gene3D" id="1.25.40.10">
    <property type="entry name" value="Tetratricopeptide repeat domain"/>
    <property type="match status" value="1"/>
</dbReference>
<dbReference type="Proteomes" id="UP000254573">
    <property type="component" value="Unassembled WGS sequence"/>
</dbReference>
<feature type="region of interest" description="Disordered" evidence="2">
    <location>
        <begin position="337"/>
        <end position="390"/>
    </location>
</feature>
<evidence type="ECO:0000313" key="4">
    <source>
        <dbReference type="Proteomes" id="UP000254573"/>
    </source>
</evidence>
<proteinExistence type="predicted"/>
<feature type="compositionally biased region" description="Basic and acidic residues" evidence="2">
    <location>
        <begin position="366"/>
        <end position="375"/>
    </location>
</feature>
<name>A0A378YEN2_9BURK</name>
<reference evidence="3 4" key="1">
    <citation type="submission" date="2018-06" db="EMBL/GenBank/DDBJ databases">
        <authorList>
            <consortium name="Pathogen Informatics"/>
            <person name="Doyle S."/>
        </authorList>
    </citation>
    <scope>NUCLEOTIDE SEQUENCE [LARGE SCALE GENOMIC DNA]</scope>
    <source>
        <strain evidence="3 4">NCTC13160</strain>
    </source>
</reference>
<keyword evidence="3" id="KW-0675">Receptor</keyword>
<evidence type="ECO:0000256" key="1">
    <source>
        <dbReference type="PROSITE-ProRule" id="PRU00339"/>
    </source>
</evidence>
<protein>
    <submittedName>
        <fullName evidence="3">Bacteriophage N4 receptor, outer membrane subunit</fullName>
    </submittedName>
</protein>
<dbReference type="EMBL" id="UGSG01000001">
    <property type="protein sequence ID" value="SUA75328.1"/>
    <property type="molecule type" value="Genomic_DNA"/>
</dbReference>
<feature type="compositionally biased region" description="Low complexity" evidence="2">
    <location>
        <begin position="337"/>
        <end position="363"/>
    </location>
</feature>
<dbReference type="STRING" id="93220.A6P55_00905"/>
<feature type="repeat" description="TPR" evidence="1">
    <location>
        <begin position="162"/>
        <end position="195"/>
    </location>
</feature>
<accession>A0A378YEN2</accession>
<dbReference type="Pfam" id="PF13432">
    <property type="entry name" value="TPR_16"/>
    <property type="match status" value="1"/>
</dbReference>
<evidence type="ECO:0000313" key="3">
    <source>
        <dbReference type="EMBL" id="SUA75328.1"/>
    </source>
</evidence>
<dbReference type="OrthoDB" id="8535852at2"/>
<dbReference type="AlphaFoldDB" id="A0A378YEN2"/>